<feature type="non-terminal residue" evidence="1">
    <location>
        <position position="1"/>
    </location>
</feature>
<accession>X0TN27</accession>
<reference evidence="1" key="1">
    <citation type="journal article" date="2014" name="Front. Microbiol.">
        <title>High frequency of phylogenetically diverse reductive dehalogenase-homologous genes in deep subseafloor sedimentary metagenomes.</title>
        <authorList>
            <person name="Kawai M."/>
            <person name="Futagami T."/>
            <person name="Toyoda A."/>
            <person name="Takaki Y."/>
            <person name="Nishi S."/>
            <person name="Hori S."/>
            <person name="Arai W."/>
            <person name="Tsubouchi T."/>
            <person name="Morono Y."/>
            <person name="Uchiyama I."/>
            <person name="Ito T."/>
            <person name="Fujiyama A."/>
            <person name="Inagaki F."/>
            <person name="Takami H."/>
        </authorList>
    </citation>
    <scope>NUCLEOTIDE SEQUENCE</scope>
    <source>
        <strain evidence="1">Expedition CK06-06</strain>
    </source>
</reference>
<evidence type="ECO:0000313" key="1">
    <source>
        <dbReference type="EMBL" id="GAF94654.1"/>
    </source>
</evidence>
<name>X0TN27_9ZZZZ</name>
<gene>
    <name evidence="1" type="ORF">S01H1_24446</name>
</gene>
<organism evidence="1">
    <name type="scientific">marine sediment metagenome</name>
    <dbReference type="NCBI Taxonomy" id="412755"/>
    <lineage>
        <taxon>unclassified sequences</taxon>
        <taxon>metagenomes</taxon>
        <taxon>ecological metagenomes</taxon>
    </lineage>
</organism>
<sequence length="50" mass="5920">WLREFNEFGGIVSHYNPNPTVIQKYTRREQTRKLAEVFEEVLKLSPKRGG</sequence>
<protein>
    <submittedName>
        <fullName evidence="1">Uncharacterized protein</fullName>
    </submittedName>
</protein>
<dbReference type="EMBL" id="BARS01014563">
    <property type="protein sequence ID" value="GAF94654.1"/>
    <property type="molecule type" value="Genomic_DNA"/>
</dbReference>
<dbReference type="AlphaFoldDB" id="X0TN27"/>
<proteinExistence type="predicted"/>
<comment type="caution">
    <text evidence="1">The sequence shown here is derived from an EMBL/GenBank/DDBJ whole genome shotgun (WGS) entry which is preliminary data.</text>
</comment>